<feature type="domain" description="Transglycosylase SLT" evidence="4">
    <location>
        <begin position="27"/>
        <end position="313"/>
    </location>
</feature>
<dbReference type="SUPFAM" id="SSF53955">
    <property type="entry name" value="Lysozyme-like"/>
    <property type="match status" value="1"/>
</dbReference>
<dbReference type="KEGG" id="npv:OHM77_13515"/>
<evidence type="ECO:0000259" key="4">
    <source>
        <dbReference type="Pfam" id="PF13406"/>
    </source>
</evidence>
<feature type="chain" id="PRO_5041234210" evidence="3">
    <location>
        <begin position="17"/>
        <end position="346"/>
    </location>
</feature>
<organism evidence="5">
    <name type="scientific">Candidatus Nitricoxidivorans perseverans</name>
    <dbReference type="NCBI Taxonomy" id="2975601"/>
    <lineage>
        <taxon>Bacteria</taxon>
        <taxon>Pseudomonadati</taxon>
        <taxon>Pseudomonadota</taxon>
        <taxon>Betaproteobacteria</taxon>
        <taxon>Nitrosomonadales</taxon>
        <taxon>Sterolibacteriaceae</taxon>
        <taxon>Candidatus Nitricoxidivorans</taxon>
    </lineage>
</organism>
<dbReference type="InterPro" id="IPR011757">
    <property type="entry name" value="Lytic_transglycosylase_MltB"/>
</dbReference>
<evidence type="ECO:0000313" key="5">
    <source>
        <dbReference type="EMBL" id="WIM07100.1"/>
    </source>
</evidence>
<evidence type="ECO:0000256" key="1">
    <source>
        <dbReference type="PIRSR" id="PIRSR611757-1"/>
    </source>
</evidence>
<dbReference type="PANTHER" id="PTHR30163:SF9">
    <property type="entry name" value="MEMBRANE-BOUND LYTIC MUREIN TRANSGLYCOSYLASE B"/>
    <property type="match status" value="1"/>
</dbReference>
<dbReference type="AlphaFoldDB" id="A0AA49FNU3"/>
<accession>A0AA49FNU3</accession>
<evidence type="ECO:0000256" key="2">
    <source>
        <dbReference type="SAM" id="MobiDB-lite"/>
    </source>
</evidence>
<dbReference type="InterPro" id="IPR043426">
    <property type="entry name" value="MltB-like"/>
</dbReference>
<dbReference type="GO" id="GO:0009253">
    <property type="term" value="P:peptidoglycan catabolic process"/>
    <property type="evidence" value="ECO:0007669"/>
    <property type="project" value="TreeGrafter"/>
</dbReference>
<dbReference type="Proteomes" id="UP001234916">
    <property type="component" value="Chromosome"/>
</dbReference>
<sequence length="346" mass="37126">MLRLLLLLICATPAWAQPFDGRVEVGAFIAEMEARHGFDANALAALFRHAESNAAVLKAIAPPADPGVRSWQDYRGRFIEPRRIAAGLRFWNENGAALRKAEAIYEVPAEIIIAIIGIETFFGQYPGRFQTFEALATLAFDYPPRADLFLRELEALLLLAREQERDPLSYRGSYAGALGLPQFLPSSVRGFAVDFDGSGRIDLAGSPADAIGSVARFLKSHGWEKDGPIALPVRVDGDVSVLIGEGIRPQRLPEEIAAFGVQANGAPRLPAALIDLATPGAPTEYRLGFNNFFVLTRYNRSSFYAAAVMDLAESLRAARPSAPPRAAGGGAVGRGLPSGSAAPVRG</sequence>
<feature type="region of interest" description="Disordered" evidence="2">
    <location>
        <begin position="320"/>
        <end position="346"/>
    </location>
</feature>
<proteinExistence type="predicted"/>
<dbReference type="Pfam" id="PF13406">
    <property type="entry name" value="SLT_2"/>
    <property type="match status" value="1"/>
</dbReference>
<dbReference type="Gene3D" id="1.10.530.10">
    <property type="match status" value="1"/>
</dbReference>
<dbReference type="PANTHER" id="PTHR30163">
    <property type="entry name" value="MEMBRANE-BOUND LYTIC MUREIN TRANSGLYCOSYLASE B"/>
    <property type="match status" value="1"/>
</dbReference>
<feature type="active site" evidence="1">
    <location>
        <position position="119"/>
    </location>
</feature>
<dbReference type="EMBL" id="CP107246">
    <property type="protein sequence ID" value="WIM07100.1"/>
    <property type="molecule type" value="Genomic_DNA"/>
</dbReference>
<dbReference type="InterPro" id="IPR023346">
    <property type="entry name" value="Lysozyme-like_dom_sf"/>
</dbReference>
<name>A0AA49FNU3_9PROT</name>
<dbReference type="InterPro" id="IPR031304">
    <property type="entry name" value="SLT_2"/>
</dbReference>
<keyword evidence="3" id="KW-0732">Signal</keyword>
<dbReference type="Gene3D" id="1.10.8.350">
    <property type="entry name" value="Bacterial muramidase"/>
    <property type="match status" value="1"/>
</dbReference>
<reference evidence="5" key="1">
    <citation type="journal article" date="2023" name="Nat. Microbiol.">
        <title>Enrichment and characterization of a nitric oxide-reducing microbial community in a continuous bioreactor.</title>
        <authorList>
            <person name="Garrido-Amador P."/>
            <person name="Stortenbeker N."/>
            <person name="Wessels H.J.C.T."/>
            <person name="Speth D.R."/>
            <person name="Garcia-Heredia I."/>
            <person name="Kartal B."/>
        </authorList>
    </citation>
    <scope>NUCLEOTIDE SEQUENCE</scope>
    <source>
        <strain evidence="5">MAG1</strain>
    </source>
</reference>
<dbReference type="NCBIfam" id="TIGR02282">
    <property type="entry name" value="MltB"/>
    <property type="match status" value="1"/>
</dbReference>
<evidence type="ECO:0000256" key="3">
    <source>
        <dbReference type="SAM" id="SignalP"/>
    </source>
</evidence>
<gene>
    <name evidence="5" type="primary">mltB</name>
    <name evidence="5" type="ORF">OHM77_13515</name>
</gene>
<protein>
    <submittedName>
        <fullName evidence="5">Lytic murein transglycosylase B</fullName>
    </submittedName>
</protein>
<feature type="signal peptide" evidence="3">
    <location>
        <begin position="1"/>
        <end position="16"/>
    </location>
</feature>
<dbReference type="GO" id="GO:0008933">
    <property type="term" value="F:peptidoglycan lytic transglycosylase activity"/>
    <property type="evidence" value="ECO:0007669"/>
    <property type="project" value="TreeGrafter"/>
</dbReference>